<evidence type="ECO:0000313" key="2">
    <source>
        <dbReference type="EMBL" id="GAA3710966.1"/>
    </source>
</evidence>
<dbReference type="Pfam" id="PF14200">
    <property type="entry name" value="RicinB_lectin_2"/>
    <property type="match status" value="1"/>
</dbReference>
<sequence>MTVGVTATVTSLTGGGTASVGTAKLALFELVNFNAIGPDKCLAIGSSSKAAGAAAIHWACDGGQEQLWRKVSEGANDGWRIQNVHSGLWLAVGRGSDKNGAPVIQWQKGDGLEQYWAQRML</sequence>
<feature type="domain" description="Ricin B lectin" evidence="1">
    <location>
        <begin position="30"/>
        <end position="106"/>
    </location>
</feature>
<organism evidence="2 3">
    <name type="scientific">Nonomuraea antimicrobica</name>
    <dbReference type="NCBI Taxonomy" id="561173"/>
    <lineage>
        <taxon>Bacteria</taxon>
        <taxon>Bacillati</taxon>
        <taxon>Actinomycetota</taxon>
        <taxon>Actinomycetes</taxon>
        <taxon>Streptosporangiales</taxon>
        <taxon>Streptosporangiaceae</taxon>
        <taxon>Nonomuraea</taxon>
    </lineage>
</organism>
<dbReference type="EMBL" id="BAAAZP010000211">
    <property type="protein sequence ID" value="GAA3710966.1"/>
    <property type="molecule type" value="Genomic_DNA"/>
</dbReference>
<accession>A0ABP7DZD2</accession>
<evidence type="ECO:0000313" key="3">
    <source>
        <dbReference type="Proteomes" id="UP001500902"/>
    </source>
</evidence>
<proteinExistence type="predicted"/>
<name>A0ABP7DZD2_9ACTN</name>
<dbReference type="RefSeq" id="WP_344893728.1">
    <property type="nucleotide sequence ID" value="NZ_BAAAZP010000211.1"/>
</dbReference>
<dbReference type="CDD" id="cd00161">
    <property type="entry name" value="beta-trefoil_Ricin-like"/>
    <property type="match status" value="1"/>
</dbReference>
<dbReference type="Proteomes" id="UP001500902">
    <property type="component" value="Unassembled WGS sequence"/>
</dbReference>
<protein>
    <recommendedName>
        <fullName evidence="1">Ricin B lectin domain-containing protein</fullName>
    </recommendedName>
</protein>
<gene>
    <name evidence="2" type="ORF">GCM10022224_090540</name>
</gene>
<keyword evidence="3" id="KW-1185">Reference proteome</keyword>
<dbReference type="Gene3D" id="2.80.10.50">
    <property type="match status" value="1"/>
</dbReference>
<reference evidence="3" key="1">
    <citation type="journal article" date="2019" name="Int. J. Syst. Evol. Microbiol.">
        <title>The Global Catalogue of Microorganisms (GCM) 10K type strain sequencing project: providing services to taxonomists for standard genome sequencing and annotation.</title>
        <authorList>
            <consortium name="The Broad Institute Genomics Platform"/>
            <consortium name="The Broad Institute Genome Sequencing Center for Infectious Disease"/>
            <person name="Wu L."/>
            <person name="Ma J."/>
        </authorList>
    </citation>
    <scope>NUCLEOTIDE SEQUENCE [LARGE SCALE GENOMIC DNA]</scope>
    <source>
        <strain evidence="3">JCM 16904</strain>
    </source>
</reference>
<dbReference type="InterPro" id="IPR000772">
    <property type="entry name" value="Ricin_B_lectin"/>
</dbReference>
<dbReference type="PROSITE" id="PS50231">
    <property type="entry name" value="RICIN_B_LECTIN"/>
    <property type="match status" value="1"/>
</dbReference>
<dbReference type="InterPro" id="IPR035992">
    <property type="entry name" value="Ricin_B-like_lectins"/>
</dbReference>
<evidence type="ECO:0000259" key="1">
    <source>
        <dbReference type="Pfam" id="PF14200"/>
    </source>
</evidence>
<comment type="caution">
    <text evidence="2">The sequence shown here is derived from an EMBL/GenBank/DDBJ whole genome shotgun (WGS) entry which is preliminary data.</text>
</comment>
<dbReference type="SUPFAM" id="SSF50370">
    <property type="entry name" value="Ricin B-like lectins"/>
    <property type="match status" value="1"/>
</dbReference>